<dbReference type="InterPro" id="IPR025676">
    <property type="entry name" value="Clr5_dom"/>
</dbReference>
<comment type="caution">
    <text evidence="3">The sequence shown here is derived from an EMBL/GenBank/DDBJ whole genome shotgun (WGS) entry which is preliminary data.</text>
</comment>
<evidence type="ECO:0000256" key="1">
    <source>
        <dbReference type="SAM" id="MobiDB-lite"/>
    </source>
</evidence>
<protein>
    <recommendedName>
        <fullName evidence="2">Clr5 domain-containing protein</fullName>
    </recommendedName>
</protein>
<keyword evidence="4" id="KW-1185">Reference proteome</keyword>
<name>A0A428QU32_9HYPO</name>
<dbReference type="OrthoDB" id="5308957at2759"/>
<organism evidence="3 4">
    <name type="scientific">Fusarium duplospermum</name>
    <dbReference type="NCBI Taxonomy" id="1325734"/>
    <lineage>
        <taxon>Eukaryota</taxon>
        <taxon>Fungi</taxon>
        <taxon>Dikarya</taxon>
        <taxon>Ascomycota</taxon>
        <taxon>Pezizomycotina</taxon>
        <taxon>Sordariomycetes</taxon>
        <taxon>Hypocreomycetidae</taxon>
        <taxon>Hypocreales</taxon>
        <taxon>Nectriaceae</taxon>
        <taxon>Fusarium</taxon>
        <taxon>Fusarium solani species complex</taxon>
    </lineage>
</organism>
<proteinExistence type="predicted"/>
<dbReference type="InterPro" id="IPR011990">
    <property type="entry name" value="TPR-like_helical_dom_sf"/>
</dbReference>
<feature type="region of interest" description="Disordered" evidence="1">
    <location>
        <begin position="282"/>
        <end position="316"/>
    </location>
</feature>
<dbReference type="EMBL" id="NKCI01000016">
    <property type="protein sequence ID" value="RSL68711.1"/>
    <property type="molecule type" value="Genomic_DNA"/>
</dbReference>
<dbReference type="Proteomes" id="UP000288168">
    <property type="component" value="Unassembled WGS sequence"/>
</dbReference>
<sequence length="550" mass="62312">MEHMRKKHSFVASKKLYKSQFDKWGWQKNLPATHSSFMVHKAEKRRLEENKETIFEFGGRRWDYEKAYSSFMRNKKAQQHGTGQDNPTPAGVIYETPENCTVSPAGGPDQRGSLDCDVDVDMNDNDGSAVREYIQVSSDEFSDGEDIDPSRNDATEVTQQLRISSGGMTRVELLNTWEMAKGYKVEGKMKEAEDFLLQASKGFDEVMGPTHAETKRVKYERASFYAEQGLMQNADTILDCMTREHVQTWGHEHKRTQQHILHTIELLETWNRSADALGLLSRSKEVVESSNNRRHPGRRLSRRPATAQGRPEDGPDLQAISEEITQAGSPVKINYGIGLAKSHVKANDEASEGLLKAIIQHCVIHPQGLALQHLQALAELLDLYRRLGKDTICAPTFFGAEETMKTIFQGYDWDTDKFQHIELMEAAMQLAANLLKAGYKAISLRMFRTVSNKAQEVFASDDERMIWILITIGLAYQSITTWQDAEEWFEWAFAAALGSNKWAQEDGIVMALQNAMDKQHFTYLSDEGRPFKTIFGVSGISIHPGRLHLD</sequence>
<dbReference type="Gene3D" id="1.25.40.10">
    <property type="entry name" value="Tetratricopeptide repeat domain"/>
    <property type="match status" value="1"/>
</dbReference>
<dbReference type="STRING" id="1325734.A0A428QU32"/>
<evidence type="ECO:0000313" key="4">
    <source>
        <dbReference type="Proteomes" id="UP000288168"/>
    </source>
</evidence>
<dbReference type="AlphaFoldDB" id="A0A428QU32"/>
<feature type="domain" description="Clr5" evidence="2">
    <location>
        <begin position="1"/>
        <end position="28"/>
    </location>
</feature>
<dbReference type="Pfam" id="PF14420">
    <property type="entry name" value="Clr5"/>
    <property type="match status" value="1"/>
</dbReference>
<evidence type="ECO:0000259" key="2">
    <source>
        <dbReference type="Pfam" id="PF14420"/>
    </source>
</evidence>
<gene>
    <name evidence="3" type="ORF">CEP54_002754</name>
</gene>
<reference evidence="3 4" key="1">
    <citation type="submission" date="2017-06" db="EMBL/GenBank/DDBJ databases">
        <title>Comparative genomic analysis of Ambrosia Fusariam Clade fungi.</title>
        <authorList>
            <person name="Stajich J.E."/>
            <person name="Carrillo J."/>
            <person name="Kijimoto T."/>
            <person name="Eskalen A."/>
            <person name="O'Donnell K."/>
            <person name="Kasson M."/>
        </authorList>
    </citation>
    <scope>NUCLEOTIDE SEQUENCE [LARGE SCALE GENOMIC DNA]</scope>
    <source>
        <strain evidence="3 4">NRRL62584</strain>
    </source>
</reference>
<feature type="compositionally biased region" description="Basic residues" evidence="1">
    <location>
        <begin position="292"/>
        <end position="302"/>
    </location>
</feature>
<accession>A0A428QU32</accession>
<evidence type="ECO:0000313" key="3">
    <source>
        <dbReference type="EMBL" id="RSL68711.1"/>
    </source>
</evidence>